<dbReference type="RefSeq" id="WP_290360758.1">
    <property type="nucleotide sequence ID" value="NZ_JAUHHC010000005.1"/>
</dbReference>
<name>A0ABT8DXU9_9BURK</name>
<comment type="caution">
    <text evidence="2">The sequence shown here is derived from an EMBL/GenBank/DDBJ whole genome shotgun (WGS) entry which is preliminary data.</text>
</comment>
<accession>A0ABT8DXU9</accession>
<sequence>MHRRDALVFAALVLAVSASAQSASAPQADLAAAQGAWSGKLTYRDYSRPDRLVTLPARLFVALSGPSELVFHYVFDDGPSKTVYSYERMTFDFAGNLISWTSGHPGIKTTQNRIMSSQAQDGGRVIVFEREDGETKSRYVLSLHPKALSLGKEESTPSGEFQFRNRYEFSR</sequence>
<keyword evidence="3" id="KW-1185">Reference proteome</keyword>
<dbReference type="Proteomes" id="UP001228044">
    <property type="component" value="Unassembled WGS sequence"/>
</dbReference>
<reference evidence="2 3" key="1">
    <citation type="submission" date="2023-06" db="EMBL/GenBank/DDBJ databases">
        <title>Pelomonas sp. PFR6 16S ribosomal RNA gene Genome sequencing and assembly.</title>
        <authorList>
            <person name="Woo H."/>
        </authorList>
    </citation>
    <scope>NUCLEOTIDE SEQUENCE [LARGE SCALE GENOMIC DNA]</scope>
    <source>
        <strain evidence="2 3">PFR6</strain>
    </source>
</reference>
<dbReference type="EMBL" id="JAUHHC010000005">
    <property type="protein sequence ID" value="MDN3922455.1"/>
    <property type="molecule type" value="Genomic_DNA"/>
</dbReference>
<protein>
    <submittedName>
        <fullName evidence="2">Uncharacterized protein</fullName>
    </submittedName>
</protein>
<evidence type="ECO:0000313" key="2">
    <source>
        <dbReference type="EMBL" id="MDN3922455.1"/>
    </source>
</evidence>
<feature type="chain" id="PRO_5045410147" evidence="1">
    <location>
        <begin position="21"/>
        <end position="171"/>
    </location>
</feature>
<evidence type="ECO:0000313" key="3">
    <source>
        <dbReference type="Proteomes" id="UP001228044"/>
    </source>
</evidence>
<evidence type="ECO:0000256" key="1">
    <source>
        <dbReference type="SAM" id="SignalP"/>
    </source>
</evidence>
<proteinExistence type="predicted"/>
<feature type="signal peptide" evidence="1">
    <location>
        <begin position="1"/>
        <end position="20"/>
    </location>
</feature>
<gene>
    <name evidence="2" type="ORF">QWJ38_19365</name>
</gene>
<organism evidence="2 3">
    <name type="scientific">Roseateles violae</name>
    <dbReference type="NCBI Taxonomy" id="3058042"/>
    <lineage>
        <taxon>Bacteria</taxon>
        <taxon>Pseudomonadati</taxon>
        <taxon>Pseudomonadota</taxon>
        <taxon>Betaproteobacteria</taxon>
        <taxon>Burkholderiales</taxon>
        <taxon>Sphaerotilaceae</taxon>
        <taxon>Roseateles</taxon>
    </lineage>
</organism>
<keyword evidence="1" id="KW-0732">Signal</keyword>